<evidence type="ECO:0000256" key="6">
    <source>
        <dbReference type="RuleBase" id="RU003915"/>
    </source>
</evidence>
<evidence type="ECO:0000313" key="10">
    <source>
        <dbReference type="EMBL" id="MUV15175.1"/>
    </source>
</evidence>
<dbReference type="InterPro" id="IPR046357">
    <property type="entry name" value="PPIase_dom_sf"/>
</dbReference>
<evidence type="ECO:0000256" key="1">
    <source>
        <dbReference type="ARBA" id="ARBA00000971"/>
    </source>
</evidence>
<name>A0A7C9HNB9_9GAMM</name>
<protein>
    <recommendedName>
        <fullName evidence="6">Peptidyl-prolyl cis-trans isomerase</fullName>
        <ecNumber evidence="6">5.2.1.8</ecNumber>
    </recommendedName>
</protein>
<dbReference type="Gene3D" id="1.10.287.460">
    <property type="entry name" value="Peptidyl-prolyl cis-trans isomerase, FKBP-type, N-terminal domain"/>
    <property type="match status" value="1"/>
</dbReference>
<feature type="region of interest" description="Disordered" evidence="7">
    <location>
        <begin position="99"/>
        <end position="119"/>
    </location>
</feature>
<evidence type="ECO:0000256" key="2">
    <source>
        <dbReference type="ARBA" id="ARBA00006577"/>
    </source>
</evidence>
<comment type="similarity">
    <text evidence="2 6">Belongs to the FKBP-type PPIase family.</text>
</comment>
<dbReference type="Gene3D" id="3.10.50.40">
    <property type="match status" value="1"/>
</dbReference>
<reference evidence="10 11" key="1">
    <citation type="submission" date="2019-12" db="EMBL/GenBank/DDBJ databases">
        <authorList>
            <person name="Xu J."/>
        </authorList>
    </citation>
    <scope>NUCLEOTIDE SEQUENCE [LARGE SCALE GENOMIC DNA]</scope>
    <source>
        <strain evidence="10 11">HX-5-24</strain>
    </source>
</reference>
<dbReference type="EMBL" id="WOXT01000004">
    <property type="protein sequence ID" value="MUV15175.1"/>
    <property type="molecule type" value="Genomic_DNA"/>
</dbReference>
<organism evidence="10 11">
    <name type="scientific">Noviluteimonas gilva</name>
    <dbReference type="NCBI Taxonomy" id="2682097"/>
    <lineage>
        <taxon>Bacteria</taxon>
        <taxon>Pseudomonadati</taxon>
        <taxon>Pseudomonadota</taxon>
        <taxon>Gammaproteobacteria</taxon>
        <taxon>Lysobacterales</taxon>
        <taxon>Lysobacteraceae</taxon>
        <taxon>Noviluteimonas</taxon>
    </lineage>
</organism>
<comment type="catalytic activity">
    <reaction evidence="1 5 6">
        <text>[protein]-peptidylproline (omega=180) = [protein]-peptidylproline (omega=0)</text>
        <dbReference type="Rhea" id="RHEA:16237"/>
        <dbReference type="Rhea" id="RHEA-COMP:10747"/>
        <dbReference type="Rhea" id="RHEA-COMP:10748"/>
        <dbReference type="ChEBI" id="CHEBI:83833"/>
        <dbReference type="ChEBI" id="CHEBI:83834"/>
        <dbReference type="EC" id="5.2.1.8"/>
    </reaction>
</comment>
<evidence type="ECO:0000256" key="4">
    <source>
        <dbReference type="ARBA" id="ARBA00023235"/>
    </source>
</evidence>
<evidence type="ECO:0000259" key="9">
    <source>
        <dbReference type="PROSITE" id="PS50059"/>
    </source>
</evidence>
<keyword evidence="4 5" id="KW-0413">Isomerase</keyword>
<feature type="chain" id="PRO_5028981504" description="Peptidyl-prolyl cis-trans isomerase" evidence="8">
    <location>
        <begin position="23"/>
        <end position="231"/>
    </location>
</feature>
<sequence>MKLRLLAATVAALTLFAGFAHAQETTSEKGKLSYYFGYRFGSDLAASGEQVDMATVYKAMQDAYAKKQPAVSEKDLEPVIAGLQKRQQARADQRKAEFNKASADNKAQSDQFLAANKGKPGVKTLPSGVQYRIIETGTGAKPTAASTVDLEVTGPFPLNKRPPTAPAAEKLTGIKMSAVEMKGMREALTNMPAGSKWEIALPPDQGFGADPRSPYPPNVAVVFEVKLVSAK</sequence>
<keyword evidence="11" id="KW-1185">Reference proteome</keyword>
<dbReference type="InterPro" id="IPR000774">
    <property type="entry name" value="PPIase_FKBP_N"/>
</dbReference>
<dbReference type="Proteomes" id="UP000479692">
    <property type="component" value="Unassembled WGS sequence"/>
</dbReference>
<accession>A0A7C9HNB9</accession>
<feature type="signal peptide" evidence="8">
    <location>
        <begin position="1"/>
        <end position="22"/>
    </location>
</feature>
<keyword evidence="8" id="KW-0732">Signal</keyword>
<dbReference type="SUPFAM" id="SSF54534">
    <property type="entry name" value="FKBP-like"/>
    <property type="match status" value="1"/>
</dbReference>
<evidence type="ECO:0000256" key="3">
    <source>
        <dbReference type="ARBA" id="ARBA00023110"/>
    </source>
</evidence>
<dbReference type="EC" id="5.2.1.8" evidence="6"/>
<evidence type="ECO:0000256" key="7">
    <source>
        <dbReference type="SAM" id="MobiDB-lite"/>
    </source>
</evidence>
<comment type="caution">
    <text evidence="10">The sequence shown here is derived from an EMBL/GenBank/DDBJ whole genome shotgun (WGS) entry which is preliminary data.</text>
</comment>
<dbReference type="PANTHER" id="PTHR43811:SF23">
    <property type="entry name" value="FKBP-TYPE 22 KDA PEPTIDYL-PROLYL CIS-TRANS ISOMERASE"/>
    <property type="match status" value="1"/>
</dbReference>
<dbReference type="InterPro" id="IPR001179">
    <property type="entry name" value="PPIase_FKBP_dom"/>
</dbReference>
<proteinExistence type="inferred from homology"/>
<dbReference type="Pfam" id="PF01346">
    <property type="entry name" value="FKBP_N"/>
    <property type="match status" value="1"/>
</dbReference>
<evidence type="ECO:0000313" key="11">
    <source>
        <dbReference type="Proteomes" id="UP000479692"/>
    </source>
</evidence>
<evidence type="ECO:0000256" key="5">
    <source>
        <dbReference type="PROSITE-ProRule" id="PRU00277"/>
    </source>
</evidence>
<dbReference type="PANTHER" id="PTHR43811">
    <property type="entry name" value="FKBP-TYPE PEPTIDYL-PROLYL CIS-TRANS ISOMERASE FKPA"/>
    <property type="match status" value="1"/>
</dbReference>
<dbReference type="Pfam" id="PF00254">
    <property type="entry name" value="FKBP_C"/>
    <property type="match status" value="1"/>
</dbReference>
<dbReference type="AlphaFoldDB" id="A0A7C9HNB9"/>
<dbReference type="GO" id="GO:0006457">
    <property type="term" value="P:protein folding"/>
    <property type="evidence" value="ECO:0007669"/>
    <property type="project" value="InterPro"/>
</dbReference>
<dbReference type="InterPro" id="IPR036944">
    <property type="entry name" value="PPIase_FKBP_N_sf"/>
</dbReference>
<dbReference type="RefSeq" id="WP_156642725.1">
    <property type="nucleotide sequence ID" value="NZ_WOXT01000004.1"/>
</dbReference>
<evidence type="ECO:0000256" key="8">
    <source>
        <dbReference type="SAM" id="SignalP"/>
    </source>
</evidence>
<feature type="domain" description="PPIase FKBP-type" evidence="9">
    <location>
        <begin position="145"/>
        <end position="231"/>
    </location>
</feature>
<dbReference type="PROSITE" id="PS50059">
    <property type="entry name" value="FKBP_PPIASE"/>
    <property type="match status" value="1"/>
</dbReference>
<dbReference type="GO" id="GO:0003755">
    <property type="term" value="F:peptidyl-prolyl cis-trans isomerase activity"/>
    <property type="evidence" value="ECO:0007669"/>
    <property type="project" value="UniProtKB-UniRule"/>
</dbReference>
<keyword evidence="3 5" id="KW-0697">Rotamase</keyword>
<gene>
    <name evidence="10" type="ORF">GN331_13295</name>
</gene>